<name>A0ABR5AGI8_9BACL</name>
<keyword evidence="1" id="KW-0812">Transmembrane</keyword>
<proteinExistence type="predicted"/>
<comment type="caution">
    <text evidence="2">The sequence shown here is derived from an EMBL/GenBank/DDBJ whole genome shotgun (WGS) entry which is preliminary data.</text>
</comment>
<evidence type="ECO:0000313" key="2">
    <source>
        <dbReference type="EMBL" id="KIL40169.1"/>
    </source>
</evidence>
<organism evidence="2 3">
    <name type="scientific">Gordoniibacillus kamchatkensis</name>
    <dbReference type="NCBI Taxonomy" id="1590651"/>
    <lineage>
        <taxon>Bacteria</taxon>
        <taxon>Bacillati</taxon>
        <taxon>Bacillota</taxon>
        <taxon>Bacilli</taxon>
        <taxon>Bacillales</taxon>
        <taxon>Paenibacillaceae</taxon>
        <taxon>Gordoniibacillus</taxon>
    </lineage>
</organism>
<accession>A0ABR5AGI8</accession>
<gene>
    <name evidence="2" type="ORF">SD70_15200</name>
</gene>
<keyword evidence="1" id="KW-0472">Membrane</keyword>
<dbReference type="Proteomes" id="UP000031967">
    <property type="component" value="Unassembled WGS sequence"/>
</dbReference>
<sequence length="724" mass="78662">MRSLFIGNGKNDKGSASVYFMIVLVPIVAFMSVLADFARIGAADRESELAVKAGLRSVMSAFDAKLHKYGLFGLTLTPEQRYELYRKTLRANGTESEGSASLRYVDTSLKGGSELLQPVVTLGYPDVFRRQALEEMKYRAPLEYVLEVTDKLKKTGMSSQMASGRSYGEDADKLEKLIDKREEALDIAWAKFRRLHDKLNGDHAAYRSRLQELNSLAGRIGLNTMDGVRRSLAAIDDQIVSLQAAAAAGADIAAAMQALLAQKNALEKMLELLLQYTALIAATQLDVKASVMAVTDAQTAMNEALNEAKQANSELRAEWNRVSESASSGAPVTGQFGAVRVMPDEYFTELQADVGTIAALFGAFAREVADTLSYNDRQTEALQARNDAYSEKANAAFASRETAERQRQQRNETVRAKKRQLWSEIGSVLDQAKQAIGGCKLGIDGETDRESYNKLSGYATKYAAGEQSPEAGEAIVELNDPKRIGLSALSLGGMISDALTGMRDAVFVNEYALTHFNYRTFGMEKLGNGQAKPVTTLSEPAGHPLSGQEAEYVTYGFSSCLSNVGAAYGEIFAIRMGVRTLERLGDPQNEVLQLGSPLLVLLAAAAQGAADALQDMNKLTGGDEVALSSKLAPSVTLTYKDYLRLLLLIHGSSERKLNRLQALIELNTGIDLTNAATELRAQAKTSVRLLFLPGGMKLLGRAGMSPCRVEGGRCQLKRSAEWRY</sequence>
<keyword evidence="3" id="KW-1185">Reference proteome</keyword>
<dbReference type="EMBL" id="JXAK01000025">
    <property type="protein sequence ID" value="KIL40169.1"/>
    <property type="molecule type" value="Genomic_DNA"/>
</dbReference>
<reference evidence="2 3" key="1">
    <citation type="submission" date="2014-12" db="EMBL/GenBank/DDBJ databases">
        <title>Draft genome sequence of Paenibacillus kamchatkensis strain B-2647.</title>
        <authorList>
            <person name="Karlyshev A.V."/>
            <person name="Kudryashova E.B."/>
        </authorList>
    </citation>
    <scope>NUCLEOTIDE SEQUENCE [LARGE SCALE GENOMIC DNA]</scope>
    <source>
        <strain evidence="2 3">VKM B-2647</strain>
    </source>
</reference>
<protein>
    <recommendedName>
        <fullName evidence="4">Flp pilus-assembly TadG-like N-terminal domain-containing protein</fullName>
    </recommendedName>
</protein>
<keyword evidence="1" id="KW-1133">Transmembrane helix</keyword>
<evidence type="ECO:0000313" key="3">
    <source>
        <dbReference type="Proteomes" id="UP000031967"/>
    </source>
</evidence>
<feature type="transmembrane region" description="Helical" evidence="1">
    <location>
        <begin position="16"/>
        <end position="35"/>
    </location>
</feature>
<evidence type="ECO:0008006" key="4">
    <source>
        <dbReference type="Google" id="ProtNLM"/>
    </source>
</evidence>
<evidence type="ECO:0000256" key="1">
    <source>
        <dbReference type="SAM" id="Phobius"/>
    </source>
</evidence>